<dbReference type="Gene3D" id="1.10.45.10">
    <property type="entry name" value="Vanillyl-alcohol Oxidase, Chain A, domain 4"/>
    <property type="match status" value="1"/>
</dbReference>
<reference evidence="6" key="1">
    <citation type="submission" date="2020-10" db="EMBL/GenBank/DDBJ databases">
        <authorList>
            <person name="Castelo-Branco R."/>
            <person name="Eusebio N."/>
            <person name="Adriana R."/>
            <person name="Vieira A."/>
            <person name="Brugerolle De Fraissinette N."/>
            <person name="Rezende De Castro R."/>
            <person name="Schneider M.P."/>
            <person name="Vasconcelos V."/>
            <person name="Leao P.N."/>
        </authorList>
    </citation>
    <scope>NUCLEOTIDE SEQUENCE</scope>
    <source>
        <strain evidence="6">LEGE 07157</strain>
    </source>
</reference>
<accession>A0A8J7DW05</accession>
<comment type="cofactor">
    <cofactor evidence="1">
        <name>FAD</name>
        <dbReference type="ChEBI" id="CHEBI:57692"/>
    </cofactor>
</comment>
<dbReference type="Pfam" id="PF02913">
    <property type="entry name" value="FAD-oxidase_C"/>
    <property type="match status" value="1"/>
</dbReference>
<dbReference type="PANTHER" id="PTHR11748:SF103">
    <property type="entry name" value="GLYCOLATE OXIDASE SUBUNIT GLCE"/>
    <property type="match status" value="1"/>
</dbReference>
<dbReference type="RefSeq" id="WP_194029265.1">
    <property type="nucleotide sequence ID" value="NZ_JADEWZ010000012.1"/>
</dbReference>
<dbReference type="Gene3D" id="3.30.465.10">
    <property type="match status" value="1"/>
</dbReference>
<dbReference type="SUPFAM" id="SSF55103">
    <property type="entry name" value="FAD-linked oxidases, C-terminal domain"/>
    <property type="match status" value="1"/>
</dbReference>
<dbReference type="InterPro" id="IPR036318">
    <property type="entry name" value="FAD-bd_PCMH-like_sf"/>
</dbReference>
<keyword evidence="2" id="KW-0285">Flavoprotein</keyword>
<dbReference type="AlphaFoldDB" id="A0A8J7DW05"/>
<evidence type="ECO:0000256" key="4">
    <source>
        <dbReference type="ARBA" id="ARBA00023002"/>
    </source>
</evidence>
<evidence type="ECO:0000259" key="5">
    <source>
        <dbReference type="PROSITE" id="PS51387"/>
    </source>
</evidence>
<dbReference type="Proteomes" id="UP000654482">
    <property type="component" value="Unassembled WGS sequence"/>
</dbReference>
<proteinExistence type="predicted"/>
<evidence type="ECO:0000313" key="7">
    <source>
        <dbReference type="Proteomes" id="UP000654482"/>
    </source>
</evidence>
<gene>
    <name evidence="6" type="ORF">IQ249_09705</name>
</gene>
<dbReference type="EMBL" id="JADEWZ010000012">
    <property type="protein sequence ID" value="MBE9116169.1"/>
    <property type="molecule type" value="Genomic_DNA"/>
</dbReference>
<name>A0A8J7DW05_9CYAN</name>
<dbReference type="GO" id="GO:0016491">
    <property type="term" value="F:oxidoreductase activity"/>
    <property type="evidence" value="ECO:0007669"/>
    <property type="project" value="UniProtKB-KW"/>
</dbReference>
<dbReference type="InterPro" id="IPR016166">
    <property type="entry name" value="FAD-bd_PCMH"/>
</dbReference>
<organism evidence="6 7">
    <name type="scientific">Lusitaniella coriacea LEGE 07157</name>
    <dbReference type="NCBI Taxonomy" id="945747"/>
    <lineage>
        <taxon>Bacteria</taxon>
        <taxon>Bacillati</taxon>
        <taxon>Cyanobacteriota</taxon>
        <taxon>Cyanophyceae</taxon>
        <taxon>Spirulinales</taxon>
        <taxon>Lusitaniellaceae</taxon>
        <taxon>Lusitaniella</taxon>
    </lineage>
</organism>
<evidence type="ECO:0000256" key="3">
    <source>
        <dbReference type="ARBA" id="ARBA00022827"/>
    </source>
</evidence>
<dbReference type="InterPro" id="IPR016169">
    <property type="entry name" value="FAD-bd_PCMH_sub2"/>
</dbReference>
<comment type="caution">
    <text evidence="6">The sequence shown here is derived from an EMBL/GenBank/DDBJ whole genome shotgun (WGS) entry which is preliminary data.</text>
</comment>
<evidence type="ECO:0000256" key="2">
    <source>
        <dbReference type="ARBA" id="ARBA00022630"/>
    </source>
</evidence>
<dbReference type="GO" id="GO:0071949">
    <property type="term" value="F:FAD binding"/>
    <property type="evidence" value="ECO:0007669"/>
    <property type="project" value="InterPro"/>
</dbReference>
<protein>
    <submittedName>
        <fullName evidence="6">FAD-binding oxidoreductase</fullName>
    </submittedName>
</protein>
<dbReference type="InterPro" id="IPR004113">
    <property type="entry name" value="FAD-bd_oxidored_4_C"/>
</dbReference>
<dbReference type="PANTHER" id="PTHR11748">
    <property type="entry name" value="D-LACTATE DEHYDROGENASE"/>
    <property type="match status" value="1"/>
</dbReference>
<dbReference type="InterPro" id="IPR016171">
    <property type="entry name" value="Vanillyl_alc_oxidase_C-sub2"/>
</dbReference>
<keyword evidence="7" id="KW-1185">Reference proteome</keyword>
<keyword evidence="4" id="KW-0560">Oxidoreductase</keyword>
<evidence type="ECO:0000256" key="1">
    <source>
        <dbReference type="ARBA" id="ARBA00001974"/>
    </source>
</evidence>
<dbReference type="InterPro" id="IPR016164">
    <property type="entry name" value="FAD-linked_Oxase-like_C"/>
</dbReference>
<dbReference type="InterPro" id="IPR006094">
    <property type="entry name" value="Oxid_FAD_bind_N"/>
</dbReference>
<keyword evidence="3" id="KW-0274">FAD</keyword>
<evidence type="ECO:0000313" key="6">
    <source>
        <dbReference type="EMBL" id="MBE9116169.1"/>
    </source>
</evidence>
<dbReference type="Pfam" id="PF01565">
    <property type="entry name" value="FAD_binding_4"/>
    <property type="match status" value="1"/>
</dbReference>
<dbReference type="PROSITE" id="PS51387">
    <property type="entry name" value="FAD_PCMH"/>
    <property type="match status" value="1"/>
</dbReference>
<dbReference type="SUPFAM" id="SSF56176">
    <property type="entry name" value="FAD-binding/transporter-associated domain-like"/>
    <property type="match status" value="1"/>
</dbReference>
<feature type="domain" description="FAD-binding PCMH-type" evidence="5">
    <location>
        <begin position="46"/>
        <end position="224"/>
    </location>
</feature>
<sequence length="445" mass="47998">MNVRYQTPLSAIASTLTNSINSNLNLRSWLELEPEWQEKIQAAFATTEIPIHWVAPETPDTLSALLQQANCNSWQVLICGNGSKLSWGGLPQQPIPLIIGTQRLNRIIEHAVDDLTVTVEAGVKLADLQRTLNQKGQFVPLHPAYPKASTIGGIVATADTWRQRYGGVRDLILGLSFARADGQIAKAGGRVVKNVAGYDLMKLFAGSYGTLGAISQIALRTYPLPEASETVLLLGTPDDIEKGVRTLNASGLTPYRADLLSPAAIKQLGLGSGMGLLVCFQSIAESVKAQSTQMESLGQQLALQTTCYRTEAEITLWQELQQLLCVPTSEAAITCKMGIIPTEAISFLRDFDQLTGGQGLGVIHGSTGLGRLQLNGDEGLGQVKTLRSRCEENRGFLTLLEAAISLKKQFDPWGYSGNALGIMKKIKTKFDPNNILSPGRFAGGI</sequence>